<evidence type="ECO:0000256" key="1">
    <source>
        <dbReference type="SAM" id="MobiDB-lite"/>
    </source>
</evidence>
<protein>
    <submittedName>
        <fullName evidence="2">Uncharacterized protein</fullName>
    </submittedName>
</protein>
<keyword evidence="3" id="KW-1185">Reference proteome</keyword>
<accession>A0A2P6N044</accession>
<feature type="compositionally biased region" description="Basic and acidic residues" evidence="1">
    <location>
        <begin position="66"/>
        <end position="79"/>
    </location>
</feature>
<dbReference type="Proteomes" id="UP000241769">
    <property type="component" value="Unassembled WGS sequence"/>
</dbReference>
<dbReference type="EMBL" id="MDYQ01000269">
    <property type="protein sequence ID" value="PRP77317.1"/>
    <property type="molecule type" value="Genomic_DNA"/>
</dbReference>
<organism evidence="2 3">
    <name type="scientific">Planoprotostelium fungivorum</name>
    <dbReference type="NCBI Taxonomy" id="1890364"/>
    <lineage>
        <taxon>Eukaryota</taxon>
        <taxon>Amoebozoa</taxon>
        <taxon>Evosea</taxon>
        <taxon>Variosea</taxon>
        <taxon>Cavosteliida</taxon>
        <taxon>Cavosteliaceae</taxon>
        <taxon>Planoprotostelium</taxon>
    </lineage>
</organism>
<evidence type="ECO:0000313" key="2">
    <source>
        <dbReference type="EMBL" id="PRP77317.1"/>
    </source>
</evidence>
<sequence>MVVLFGRLTLNRHVKTLLRQVEGGPVLEHTTQIYGTGDEWCLENRTEESKSEEVASVSLEVPTMETAEKEEEKVAEEVKKAKKEKSKTYKSEHQRRSQVTNGL</sequence>
<gene>
    <name evidence="2" type="ORF">PROFUN_05562</name>
</gene>
<evidence type="ECO:0000313" key="3">
    <source>
        <dbReference type="Proteomes" id="UP000241769"/>
    </source>
</evidence>
<dbReference type="AlphaFoldDB" id="A0A2P6N044"/>
<dbReference type="InParanoid" id="A0A2P6N044"/>
<comment type="caution">
    <text evidence="2">The sequence shown here is derived from an EMBL/GenBank/DDBJ whole genome shotgun (WGS) entry which is preliminary data.</text>
</comment>
<proteinExistence type="predicted"/>
<name>A0A2P6N044_9EUKA</name>
<feature type="compositionally biased region" description="Basic and acidic residues" evidence="1">
    <location>
        <begin position="86"/>
        <end position="95"/>
    </location>
</feature>
<reference evidence="2 3" key="1">
    <citation type="journal article" date="2018" name="Genome Biol. Evol.">
        <title>Multiple Roots of Fruiting Body Formation in Amoebozoa.</title>
        <authorList>
            <person name="Hillmann F."/>
            <person name="Forbes G."/>
            <person name="Novohradska S."/>
            <person name="Ferling I."/>
            <person name="Riege K."/>
            <person name="Groth M."/>
            <person name="Westermann M."/>
            <person name="Marz M."/>
            <person name="Spaller T."/>
            <person name="Winckler T."/>
            <person name="Schaap P."/>
            <person name="Glockner G."/>
        </authorList>
    </citation>
    <scope>NUCLEOTIDE SEQUENCE [LARGE SCALE GENOMIC DNA]</scope>
    <source>
        <strain evidence="2 3">Jena</strain>
    </source>
</reference>
<feature type="region of interest" description="Disordered" evidence="1">
    <location>
        <begin position="64"/>
        <end position="103"/>
    </location>
</feature>